<keyword evidence="1" id="KW-0378">Hydrolase</keyword>
<accession>A0A1G8CVJ0</accession>
<dbReference type="OrthoDB" id="9802433at2"/>
<feature type="domain" description="Glycosyl hydrolase family 13 catalytic" evidence="3">
    <location>
        <begin position="15"/>
        <end position="353"/>
    </location>
</feature>
<evidence type="ECO:0000256" key="1">
    <source>
        <dbReference type="ARBA" id="ARBA00022801"/>
    </source>
</evidence>
<dbReference type="EMBL" id="LT629695">
    <property type="protein sequence ID" value="SDH49502.1"/>
    <property type="molecule type" value="Genomic_DNA"/>
</dbReference>
<dbReference type="RefSeq" id="WP_092503706.1">
    <property type="nucleotide sequence ID" value="NZ_LT629695.1"/>
</dbReference>
<reference evidence="5" key="1">
    <citation type="submission" date="2016-10" db="EMBL/GenBank/DDBJ databases">
        <authorList>
            <person name="Varghese N."/>
            <person name="Submissions S."/>
        </authorList>
    </citation>
    <scope>NUCLEOTIDE SEQUENCE [LARGE SCALE GENOMIC DNA]</scope>
    <source>
        <strain evidence="5">DSM 22002</strain>
    </source>
</reference>
<sequence>MADERAWAESAMWWHVYPLGFTGAPIREAEATHPPHRLARIEAWLDHVVELGLNGIALGPIFASSTHGYDTTDLLRVDPRLGDDGDLDRLVAAAHERGIRVLLDGVFNHVGREHPAFQAALDGGPEAALFRLDGGEVAVFEGHEALVALDHSSDATVDLVVEVMDRWLQRGIDGWRLDAAYSVPSAFWARVLPAVRERHPHAWFVGEVIHGDYAEIVQASTMDAVTQYELWQGIWHGIADGNLFELEHAIGRHDDLLATFVPYTFVGNHDVTRIASAIGPDLVPHALAILMTVAGTPAIYAGDELGMLGIKEERVGGDDAVRPEMPATPPSVDALDPAAARILDVTRQLVAVRRRHPWLTRAHTDVVAVANGAIVLRTATVDASIVTALSIGDEQVRLPAADAREVLAGEGATLEGDVVHLAPRGWAVLGG</sequence>
<evidence type="ECO:0000259" key="3">
    <source>
        <dbReference type="SMART" id="SM00642"/>
    </source>
</evidence>
<organism evidence="4 5">
    <name type="scientific">Agrococcus jejuensis</name>
    <dbReference type="NCBI Taxonomy" id="399736"/>
    <lineage>
        <taxon>Bacteria</taxon>
        <taxon>Bacillati</taxon>
        <taxon>Actinomycetota</taxon>
        <taxon>Actinomycetes</taxon>
        <taxon>Micrococcales</taxon>
        <taxon>Microbacteriaceae</taxon>
        <taxon>Agrococcus</taxon>
    </lineage>
</organism>
<dbReference type="CDD" id="cd11354">
    <property type="entry name" value="AmyAc_bac_CMD_like"/>
    <property type="match status" value="1"/>
</dbReference>
<keyword evidence="2 4" id="KW-0326">Glycosidase</keyword>
<dbReference type="PANTHER" id="PTHR10357">
    <property type="entry name" value="ALPHA-AMYLASE FAMILY MEMBER"/>
    <property type="match status" value="1"/>
</dbReference>
<dbReference type="GO" id="GO:0016798">
    <property type="term" value="F:hydrolase activity, acting on glycosyl bonds"/>
    <property type="evidence" value="ECO:0007669"/>
    <property type="project" value="UniProtKB-KW"/>
</dbReference>
<dbReference type="AlphaFoldDB" id="A0A1G8CVJ0"/>
<dbReference type="Pfam" id="PF00128">
    <property type="entry name" value="Alpha-amylase"/>
    <property type="match status" value="2"/>
</dbReference>
<evidence type="ECO:0000256" key="2">
    <source>
        <dbReference type="ARBA" id="ARBA00023295"/>
    </source>
</evidence>
<dbReference type="STRING" id="399736.SAMN04489720_1425"/>
<name>A0A1G8CVJ0_9MICO</name>
<dbReference type="PANTHER" id="PTHR10357:SF210">
    <property type="entry name" value="MALTODEXTRIN GLUCOSIDASE"/>
    <property type="match status" value="1"/>
</dbReference>
<dbReference type="Gene3D" id="3.20.20.80">
    <property type="entry name" value="Glycosidases"/>
    <property type="match status" value="1"/>
</dbReference>
<dbReference type="SUPFAM" id="SSF51445">
    <property type="entry name" value="(Trans)glycosidases"/>
    <property type="match status" value="1"/>
</dbReference>
<dbReference type="InterPro" id="IPR017853">
    <property type="entry name" value="GH"/>
</dbReference>
<evidence type="ECO:0000313" key="5">
    <source>
        <dbReference type="Proteomes" id="UP000198822"/>
    </source>
</evidence>
<evidence type="ECO:0000313" key="4">
    <source>
        <dbReference type="EMBL" id="SDH49502.1"/>
    </source>
</evidence>
<dbReference type="GO" id="GO:0005975">
    <property type="term" value="P:carbohydrate metabolic process"/>
    <property type="evidence" value="ECO:0007669"/>
    <property type="project" value="InterPro"/>
</dbReference>
<dbReference type="Proteomes" id="UP000198822">
    <property type="component" value="Chromosome I"/>
</dbReference>
<dbReference type="SMART" id="SM00642">
    <property type="entry name" value="Aamy"/>
    <property type="match status" value="1"/>
</dbReference>
<gene>
    <name evidence="4" type="ORF">SAMN04489720_1425</name>
</gene>
<proteinExistence type="predicted"/>
<protein>
    <submittedName>
        <fullName evidence="4">Glycosidase</fullName>
    </submittedName>
</protein>
<dbReference type="InterPro" id="IPR006047">
    <property type="entry name" value="GH13_cat_dom"/>
</dbReference>
<keyword evidence="5" id="KW-1185">Reference proteome</keyword>